<evidence type="ECO:0000313" key="2">
    <source>
        <dbReference type="EMBL" id="CAH1791110.1"/>
    </source>
</evidence>
<sequence>NSGCCFDNTISGVPWCFQRAETTAGLTVTTAKSVTNTDAVETTTTATEADTTASDSDSTVYTNDVTADETTTNSDGITYETNTSDPQQFPWYLITIITVAVVVFLGIVVSLTVLAILHRKKRSRLTIRQEPQNTVPEN</sequence>
<feature type="non-terminal residue" evidence="2">
    <location>
        <position position="1"/>
    </location>
</feature>
<organism evidence="2 3">
    <name type="scientific">Owenia fusiformis</name>
    <name type="common">Polychaete worm</name>
    <dbReference type="NCBI Taxonomy" id="6347"/>
    <lineage>
        <taxon>Eukaryota</taxon>
        <taxon>Metazoa</taxon>
        <taxon>Spiralia</taxon>
        <taxon>Lophotrochozoa</taxon>
        <taxon>Annelida</taxon>
        <taxon>Polychaeta</taxon>
        <taxon>Sedentaria</taxon>
        <taxon>Canalipalpata</taxon>
        <taxon>Sabellida</taxon>
        <taxon>Oweniida</taxon>
        <taxon>Oweniidae</taxon>
        <taxon>Owenia</taxon>
    </lineage>
</organism>
<dbReference type="Proteomes" id="UP000749559">
    <property type="component" value="Unassembled WGS sequence"/>
</dbReference>
<name>A0A8J1U2L0_OWEFU</name>
<dbReference type="CDD" id="cd00111">
    <property type="entry name" value="Trefoil"/>
    <property type="match status" value="1"/>
</dbReference>
<dbReference type="PROSITE" id="PS51448">
    <property type="entry name" value="P_TREFOIL_2"/>
    <property type="match status" value="1"/>
</dbReference>
<accession>A0A8J1U2L0</accession>
<protein>
    <submittedName>
        <fullName evidence="2">Uncharacterized protein</fullName>
    </submittedName>
</protein>
<dbReference type="EMBL" id="CAIIXF020000008">
    <property type="protein sequence ID" value="CAH1791110.1"/>
    <property type="molecule type" value="Genomic_DNA"/>
</dbReference>
<evidence type="ECO:0000313" key="3">
    <source>
        <dbReference type="Proteomes" id="UP000749559"/>
    </source>
</evidence>
<dbReference type="InterPro" id="IPR044913">
    <property type="entry name" value="P_trefoil_dom_sf"/>
</dbReference>
<dbReference type="Pfam" id="PF00088">
    <property type="entry name" value="Trefoil"/>
    <property type="match status" value="1"/>
</dbReference>
<dbReference type="InterPro" id="IPR000519">
    <property type="entry name" value="P_trefoil_dom"/>
</dbReference>
<dbReference type="Gene3D" id="4.10.110.10">
    <property type="entry name" value="Spasmolytic Protein, domain 1"/>
    <property type="match status" value="1"/>
</dbReference>
<comment type="caution">
    <text evidence="2">The sequence shown here is derived from an EMBL/GenBank/DDBJ whole genome shotgun (WGS) entry which is preliminary data.</text>
</comment>
<proteinExistence type="predicted"/>
<dbReference type="OrthoDB" id="10051464at2759"/>
<dbReference type="SUPFAM" id="SSF57492">
    <property type="entry name" value="Trefoil"/>
    <property type="match status" value="1"/>
</dbReference>
<gene>
    <name evidence="2" type="ORF">OFUS_LOCUS16232</name>
</gene>
<comment type="caution">
    <text evidence="1">Lacks conserved residue(s) required for the propagation of feature annotation.</text>
</comment>
<evidence type="ECO:0000256" key="1">
    <source>
        <dbReference type="PROSITE-ProRule" id="PRU00779"/>
    </source>
</evidence>
<keyword evidence="3" id="KW-1185">Reference proteome</keyword>
<dbReference type="AlphaFoldDB" id="A0A8J1U2L0"/>
<reference evidence="2" key="1">
    <citation type="submission" date="2022-03" db="EMBL/GenBank/DDBJ databases">
        <authorList>
            <person name="Martin C."/>
        </authorList>
    </citation>
    <scope>NUCLEOTIDE SEQUENCE</scope>
</reference>